<evidence type="ECO:0000313" key="1">
    <source>
        <dbReference type="EMBL" id="SJZ41877.1"/>
    </source>
</evidence>
<name>A0A1T4KHP8_9BACT</name>
<dbReference type="Proteomes" id="UP000190449">
    <property type="component" value="Unassembled WGS sequence"/>
</dbReference>
<sequence>MSFYDRFTEFSNTLGEQSLSELCIMIVDVNRGQDGDRGFRGVP</sequence>
<reference evidence="1 2" key="1">
    <citation type="submission" date="2017-02" db="EMBL/GenBank/DDBJ databases">
        <authorList>
            <person name="Peterson S.W."/>
        </authorList>
    </citation>
    <scope>NUCLEOTIDE SEQUENCE [LARGE SCALE GENOMIC DNA]</scope>
    <source>
        <strain evidence="1 2">ATCC 43854</strain>
    </source>
</reference>
<proteinExistence type="predicted"/>
<gene>
    <name evidence="1" type="ORF">SAMN02745108_00509</name>
</gene>
<dbReference type="EMBL" id="FUWU01000005">
    <property type="protein sequence ID" value="SJZ41877.1"/>
    <property type="molecule type" value="Genomic_DNA"/>
</dbReference>
<accession>A0A1T4KHP8</accession>
<protein>
    <submittedName>
        <fullName evidence="1">Uncharacterized protein</fullName>
    </submittedName>
</protein>
<dbReference type="AlphaFoldDB" id="A0A1T4KHP8"/>
<organism evidence="1 2">
    <name type="scientific">Fibrobacter intestinalis</name>
    <dbReference type="NCBI Taxonomy" id="28122"/>
    <lineage>
        <taxon>Bacteria</taxon>
        <taxon>Pseudomonadati</taxon>
        <taxon>Fibrobacterota</taxon>
        <taxon>Fibrobacteria</taxon>
        <taxon>Fibrobacterales</taxon>
        <taxon>Fibrobacteraceae</taxon>
        <taxon>Fibrobacter</taxon>
    </lineage>
</organism>
<evidence type="ECO:0000313" key="2">
    <source>
        <dbReference type="Proteomes" id="UP000190449"/>
    </source>
</evidence>